<reference evidence="2" key="1">
    <citation type="submission" date="2016-10" db="EMBL/GenBank/DDBJ databases">
        <title>Sequence of Gallionella enrichment culture.</title>
        <authorList>
            <person name="Poehlein A."/>
            <person name="Muehling M."/>
            <person name="Daniel R."/>
        </authorList>
    </citation>
    <scope>NUCLEOTIDE SEQUENCE</scope>
</reference>
<name>A0A1J5PM28_9ZZZZ</name>
<feature type="region of interest" description="Disordered" evidence="1">
    <location>
        <begin position="124"/>
        <end position="157"/>
    </location>
</feature>
<evidence type="ECO:0000256" key="1">
    <source>
        <dbReference type="SAM" id="MobiDB-lite"/>
    </source>
</evidence>
<comment type="caution">
    <text evidence="2">The sequence shown here is derived from an EMBL/GenBank/DDBJ whole genome shotgun (WGS) entry which is preliminary data.</text>
</comment>
<dbReference type="EMBL" id="MLJW01007981">
    <property type="protein sequence ID" value="OIQ64605.1"/>
    <property type="molecule type" value="Genomic_DNA"/>
</dbReference>
<protein>
    <submittedName>
        <fullName evidence="2">Uncharacterized protein</fullName>
    </submittedName>
</protein>
<dbReference type="AlphaFoldDB" id="A0A1J5PM28"/>
<gene>
    <name evidence="2" type="ORF">GALL_538430</name>
</gene>
<evidence type="ECO:0000313" key="2">
    <source>
        <dbReference type="EMBL" id="OIQ64605.1"/>
    </source>
</evidence>
<accession>A0A1J5PM28</accession>
<proteinExistence type="predicted"/>
<organism evidence="2">
    <name type="scientific">mine drainage metagenome</name>
    <dbReference type="NCBI Taxonomy" id="410659"/>
    <lineage>
        <taxon>unclassified sequences</taxon>
        <taxon>metagenomes</taxon>
        <taxon>ecological metagenomes</taxon>
    </lineage>
</organism>
<sequence>MTWRRGGVPVPRAASCCANSTACANSSPASSTPCCTMVRNAPVAASRPTAWTPCGIASPRRGLHTTAPWRGSRRWSSRHATPRSATTAGCDCCACSIAPSASLPSASTPSCCSTGSSTCSKPSGGAKPIWPSSPNSPQLSRGCAQCSKPPPGRRTTSNAIRRWSMNSSAHRESVSSRRPIAPTCCNGMPGWSSAAAGMPAKAWICFATAFMRRCSAPCRVTSPD</sequence>